<feature type="region of interest" description="Disordered" evidence="1">
    <location>
        <begin position="37"/>
        <end position="62"/>
    </location>
</feature>
<feature type="signal peptide" evidence="2">
    <location>
        <begin position="1"/>
        <end position="31"/>
    </location>
</feature>
<feature type="compositionally biased region" description="Basic and acidic residues" evidence="1">
    <location>
        <begin position="37"/>
        <end position="49"/>
    </location>
</feature>
<reference evidence="3" key="1">
    <citation type="submission" date="2023-02" db="EMBL/GenBank/DDBJ databases">
        <title>Genome sequence of Hyphococcus flavus.</title>
        <authorList>
            <person name="Rong J.-C."/>
            <person name="Zhao Q."/>
            <person name="Yi M."/>
            <person name="Wu J.-Y."/>
        </authorList>
    </citation>
    <scope>NUCLEOTIDE SEQUENCE</scope>
    <source>
        <strain evidence="3">MCCC 1K03223</strain>
    </source>
</reference>
<evidence type="ECO:0000256" key="2">
    <source>
        <dbReference type="SAM" id="SignalP"/>
    </source>
</evidence>
<evidence type="ECO:0000313" key="4">
    <source>
        <dbReference type="Proteomes" id="UP001214043"/>
    </source>
</evidence>
<evidence type="ECO:0000313" key="3">
    <source>
        <dbReference type="EMBL" id="WDI31948.1"/>
    </source>
</evidence>
<evidence type="ECO:0000256" key="1">
    <source>
        <dbReference type="SAM" id="MobiDB-lite"/>
    </source>
</evidence>
<dbReference type="Proteomes" id="UP001214043">
    <property type="component" value="Chromosome"/>
</dbReference>
<accession>A0AAF0CG99</accession>
<protein>
    <recommendedName>
        <fullName evidence="5">DUF2946 domain-containing protein</fullName>
    </recommendedName>
</protein>
<organism evidence="3 4">
    <name type="scientific">Hyphococcus flavus</name>
    <dbReference type="NCBI Taxonomy" id="1866326"/>
    <lineage>
        <taxon>Bacteria</taxon>
        <taxon>Pseudomonadati</taxon>
        <taxon>Pseudomonadota</taxon>
        <taxon>Alphaproteobacteria</taxon>
        <taxon>Parvularculales</taxon>
        <taxon>Parvularculaceae</taxon>
        <taxon>Hyphococcus</taxon>
    </lineage>
</organism>
<dbReference type="KEGG" id="hfl:PUV54_01935"/>
<dbReference type="EMBL" id="CP118166">
    <property type="protein sequence ID" value="WDI31948.1"/>
    <property type="molecule type" value="Genomic_DNA"/>
</dbReference>
<feature type="chain" id="PRO_5041899001" description="DUF2946 domain-containing protein" evidence="2">
    <location>
        <begin position="32"/>
        <end position="118"/>
    </location>
</feature>
<sequence>MMSSIRHMHRVIAVLLIALWGAVGIVAPAHAAEEDIHHATQHDAGEERAATQGEPADEGSIHPEHAAHCHAGACHFHALSRASLEPASLLLFASKVRAPENGVVPQASLSSLFRPPRI</sequence>
<name>A0AAF0CG99_9PROT</name>
<keyword evidence="2" id="KW-0732">Signal</keyword>
<dbReference type="AlphaFoldDB" id="A0AAF0CG99"/>
<proteinExistence type="predicted"/>
<evidence type="ECO:0008006" key="5">
    <source>
        <dbReference type="Google" id="ProtNLM"/>
    </source>
</evidence>
<keyword evidence="4" id="KW-1185">Reference proteome</keyword>
<gene>
    <name evidence="3" type="ORF">PUV54_01935</name>
</gene>
<dbReference type="RefSeq" id="WP_274493832.1">
    <property type="nucleotide sequence ID" value="NZ_CP118166.1"/>
</dbReference>